<dbReference type="InterPro" id="IPR036095">
    <property type="entry name" value="PTS_EIIB-like_sf"/>
</dbReference>
<dbReference type="AlphaFoldDB" id="A0A347ZP52"/>
<organism evidence="3 4">
    <name type="scientific">Pelolinea submarina</name>
    <dbReference type="NCBI Taxonomy" id="913107"/>
    <lineage>
        <taxon>Bacteria</taxon>
        <taxon>Bacillati</taxon>
        <taxon>Chloroflexota</taxon>
        <taxon>Anaerolineae</taxon>
        <taxon>Anaerolineales</taxon>
        <taxon>Anaerolineaceae</taxon>
        <taxon>Pelolinea</taxon>
    </lineage>
</organism>
<dbReference type="Gene3D" id="3.40.50.2300">
    <property type="match status" value="1"/>
</dbReference>
<dbReference type="SUPFAM" id="SSF52794">
    <property type="entry name" value="PTS system IIB component-like"/>
    <property type="match status" value="1"/>
</dbReference>
<comment type="caution">
    <text evidence="3">The sequence shown here is derived from an EMBL/GenBank/DDBJ whole genome shotgun (WGS) entry which is preliminary data.</text>
</comment>
<proteinExistence type="predicted"/>
<dbReference type="Proteomes" id="UP000256388">
    <property type="component" value="Unassembled WGS sequence"/>
</dbReference>
<reference evidence="3 4" key="1">
    <citation type="submission" date="2018-08" db="EMBL/GenBank/DDBJ databases">
        <title>Genomic Encyclopedia of Type Strains, Phase IV (KMG-IV): sequencing the most valuable type-strain genomes for metagenomic binning, comparative biology and taxonomic classification.</title>
        <authorList>
            <person name="Goeker M."/>
        </authorList>
    </citation>
    <scope>NUCLEOTIDE SEQUENCE [LARGE SCALE GENOMIC DNA]</scope>
    <source>
        <strain evidence="3 4">DSM 23923</strain>
    </source>
</reference>
<keyword evidence="1 3" id="KW-0808">Transferase</keyword>
<dbReference type="EMBL" id="QUMS01000002">
    <property type="protein sequence ID" value="REG08685.1"/>
    <property type="molecule type" value="Genomic_DNA"/>
</dbReference>
<feature type="domain" description="Phosphotransferase system EIIB component type 2/3" evidence="2">
    <location>
        <begin position="8"/>
        <end position="79"/>
    </location>
</feature>
<accession>A0A347ZP52</accession>
<dbReference type="GO" id="GO:0008982">
    <property type="term" value="F:protein-N(PI)-phosphohistidine-sugar phosphotransferase activity"/>
    <property type="evidence" value="ECO:0007669"/>
    <property type="project" value="InterPro"/>
</dbReference>
<dbReference type="RefSeq" id="WP_116225332.1">
    <property type="nucleotide sequence ID" value="NZ_AP018437.1"/>
</dbReference>
<evidence type="ECO:0000256" key="1">
    <source>
        <dbReference type="ARBA" id="ARBA00022679"/>
    </source>
</evidence>
<protein>
    <submittedName>
        <fullName evidence="3">Galactitol-specific phosphotransferase system IIB component</fullName>
    </submittedName>
</protein>
<evidence type="ECO:0000313" key="3">
    <source>
        <dbReference type="EMBL" id="REG08685.1"/>
    </source>
</evidence>
<sequence length="102" mass="10863">MDSNKVYKIASVCGAGYATSGWIAARLNDALQLKGIKAEITEVKVVDLALVAANFDLIVSASMLSDIYNVPVVASSSIITGIGFDETLEIIIKKLEEVSDKK</sequence>
<name>A0A347ZP52_9CHLR</name>
<dbReference type="InterPro" id="IPR003501">
    <property type="entry name" value="PTS_EIIB_2/3"/>
</dbReference>
<dbReference type="Pfam" id="PF02302">
    <property type="entry name" value="PTS_IIB"/>
    <property type="match status" value="1"/>
</dbReference>
<gene>
    <name evidence="3" type="ORF">DFR64_2059</name>
</gene>
<keyword evidence="4" id="KW-1185">Reference proteome</keyword>
<dbReference type="GO" id="GO:0009401">
    <property type="term" value="P:phosphoenolpyruvate-dependent sugar phosphotransferase system"/>
    <property type="evidence" value="ECO:0007669"/>
    <property type="project" value="InterPro"/>
</dbReference>
<evidence type="ECO:0000259" key="2">
    <source>
        <dbReference type="Pfam" id="PF02302"/>
    </source>
</evidence>
<evidence type="ECO:0000313" key="4">
    <source>
        <dbReference type="Proteomes" id="UP000256388"/>
    </source>
</evidence>